<name>A0A017SY67_9BACT</name>
<comment type="caution">
    <text evidence="1">The sequence shown here is derived from an EMBL/GenBank/DDBJ whole genome shotgun (WGS) entry which is preliminary data.</text>
</comment>
<dbReference type="eggNOG" id="COG4966">
    <property type="taxonomic scope" value="Bacteria"/>
</dbReference>
<accession>A0A017SY67</accession>
<keyword evidence="2" id="KW-1185">Reference proteome</keyword>
<evidence type="ECO:0000313" key="2">
    <source>
        <dbReference type="Proteomes" id="UP000019678"/>
    </source>
</evidence>
<reference evidence="1 2" key="1">
    <citation type="submission" date="2013-05" db="EMBL/GenBank/DDBJ databases">
        <title>Genome assembly of Chondromyces apiculatus DSM 436.</title>
        <authorList>
            <person name="Sharma G."/>
            <person name="Khatri I."/>
            <person name="Kaur C."/>
            <person name="Mayilraj S."/>
            <person name="Subramanian S."/>
        </authorList>
    </citation>
    <scope>NUCLEOTIDE SEQUENCE [LARGE SCALE GENOMIC DNA]</scope>
    <source>
        <strain evidence="1 2">DSM 436</strain>
    </source>
</reference>
<organism evidence="1 2">
    <name type="scientific">Chondromyces apiculatus DSM 436</name>
    <dbReference type="NCBI Taxonomy" id="1192034"/>
    <lineage>
        <taxon>Bacteria</taxon>
        <taxon>Pseudomonadati</taxon>
        <taxon>Myxococcota</taxon>
        <taxon>Polyangia</taxon>
        <taxon>Polyangiales</taxon>
        <taxon>Polyangiaceae</taxon>
        <taxon>Chondromyces</taxon>
    </lineage>
</organism>
<protein>
    <submittedName>
        <fullName evidence="1">Type IV fimbrial biogenesis protein PilW</fullName>
    </submittedName>
</protein>
<dbReference type="AlphaFoldDB" id="A0A017SY67"/>
<dbReference type="STRING" id="1192034.CAP_7917"/>
<dbReference type="Proteomes" id="UP000019678">
    <property type="component" value="Unassembled WGS sequence"/>
</dbReference>
<evidence type="ECO:0000313" key="1">
    <source>
        <dbReference type="EMBL" id="EYF01712.1"/>
    </source>
</evidence>
<dbReference type="EMBL" id="ASRX01000074">
    <property type="protein sequence ID" value="EYF01712.1"/>
    <property type="molecule type" value="Genomic_DNA"/>
</dbReference>
<sequence length="418" mass="44573">MELIMAMAAGLTVATAAMLLARNTSRFFQYEARFSSAHISAMLGMQRLTADIQRAAFLSTPNIREDPMTCRSSSTWPPGLQQLAGIRIIPNGSYNEHTADLAQSAANGLQPDSLIIGGAFGTNEQFDVQTITGNGTNVQLQLVSGAMKRTEMRASTGSASLPSIFAPGRILRIVTDGQPPYVYGVIAGYDAATRSVLLGSTPALPFKDVGPCGISSSGTNSGFIVSPVARVLYDIRSLRSHPTYGLLVEPPQNSEQMTGDLLRTELIRVELDANDEEIPSTLEVVSEYAVDLKFGISTAAIVTATGVNPEVQRFPIQTPALANIGTVAGDITSGGTPQRIRSVQVRLSTRTRAPDRDSERSYTAGAETRHLRFLIPGVVPSVAALGDTVPAGAPAVYARMRTLQAEVALPNNERAQQW</sequence>
<proteinExistence type="predicted"/>
<gene>
    <name evidence="1" type="ORF">CAP_7917</name>
</gene>